<dbReference type="GeneID" id="103486318"/>
<dbReference type="RefSeq" id="XP_050940195.1">
    <property type="nucleotide sequence ID" value="XM_051084238.1"/>
</dbReference>
<feature type="domain" description="Glycosyltransferase subfamily 4-like N-terminal" evidence="4">
    <location>
        <begin position="123"/>
        <end position="339"/>
    </location>
</feature>
<dbReference type="Proteomes" id="UP001652600">
    <property type="component" value="Chromosome 4"/>
</dbReference>
<feature type="domain" description="Glycosyl transferase family 1" evidence="3">
    <location>
        <begin position="361"/>
        <end position="513"/>
    </location>
</feature>
<protein>
    <submittedName>
        <fullName evidence="6">Sulfoquinovosyl transferase SQD2 isoform X1</fullName>
    </submittedName>
</protein>
<keyword evidence="2" id="KW-0472">Membrane</keyword>
<name>A0ABM3KQX9_CUCME</name>
<proteinExistence type="predicted"/>
<reference evidence="6" key="1">
    <citation type="submission" date="2025-08" db="UniProtKB">
        <authorList>
            <consortium name="RefSeq"/>
        </authorList>
    </citation>
    <scope>IDENTIFICATION</scope>
    <source>
        <tissue evidence="6">Stem</tissue>
    </source>
</reference>
<dbReference type="InterPro" id="IPR050194">
    <property type="entry name" value="Glycosyltransferase_grp1"/>
</dbReference>
<feature type="transmembrane region" description="Helical" evidence="2">
    <location>
        <begin position="227"/>
        <end position="245"/>
    </location>
</feature>
<evidence type="ECO:0000313" key="5">
    <source>
        <dbReference type="Proteomes" id="UP001652600"/>
    </source>
</evidence>
<dbReference type="CDD" id="cd03814">
    <property type="entry name" value="GT4-like"/>
    <property type="match status" value="1"/>
</dbReference>
<sequence length="566" mass="64015">MTSTSLSINLSLSPPPFSTSAAVATTTSFYEAPSSLRFPHFRSLASNPTSSFCEISRFTCLKSSFRSRGRGILSVKANKMTIAEVRPEDGEEDSPPLLDPETNSKPRRIALFVEPSPFAYVSGYKNRFQNFIRYLREMGDEVMVVTTHEGVPKEFYGAKLIGSRSFPCPWYQKVPLSLALSPRIISEVARFKPDIIHASSPGIMVFGALIIAKLLSVPLVMSYHTHVPVLVLFYSFLGLQLLVPTNYEDWGFKNSCIQDRLVVDYIGYYITIYLFFVMCCRYIPRYTFSWLVKPMWLVIKFLHRAADLTLVPSAAIGKDLEAERVTAANKIRLWNKGVDSVSFHPRFRSHEMRLRLSGGEPDKPLIVHVGRIGVEKSLDFLKRIMDRLPEARIAIVGDGPYREELEKIFTGMPAVFTGMLSGEELSQAYASGDVFVMPSESETLGLVVLEAMSSGIPVIGARAGGVPDIIPPEQDGKIGYLYTPGDIDDCLSKLKPLLENRELRETMGKAAREEMEKYDWKAATRTIRNEQYNAAIWFWRKKRAQFLRPFQWLFKRIFPSPEVSYQ</sequence>
<dbReference type="Pfam" id="PF00534">
    <property type="entry name" value="Glycos_transf_1"/>
    <property type="match status" value="1"/>
</dbReference>
<dbReference type="Gene3D" id="3.40.50.2000">
    <property type="entry name" value="Glycogen Phosphorylase B"/>
    <property type="match status" value="3"/>
</dbReference>
<dbReference type="InterPro" id="IPR001296">
    <property type="entry name" value="Glyco_trans_1"/>
</dbReference>
<gene>
    <name evidence="6" type="primary">LOC103486318</name>
</gene>
<evidence type="ECO:0000259" key="3">
    <source>
        <dbReference type="Pfam" id="PF00534"/>
    </source>
</evidence>
<dbReference type="PANTHER" id="PTHR45947:SF3">
    <property type="entry name" value="SULFOQUINOVOSYL TRANSFERASE SQD2"/>
    <property type="match status" value="1"/>
</dbReference>
<dbReference type="SUPFAM" id="SSF53756">
    <property type="entry name" value="UDP-Glycosyltransferase/glycogen phosphorylase"/>
    <property type="match status" value="1"/>
</dbReference>
<keyword evidence="2" id="KW-1133">Transmembrane helix</keyword>
<evidence type="ECO:0000259" key="4">
    <source>
        <dbReference type="Pfam" id="PF13439"/>
    </source>
</evidence>
<evidence type="ECO:0000313" key="6">
    <source>
        <dbReference type="RefSeq" id="XP_050940195.1"/>
    </source>
</evidence>
<feature type="transmembrane region" description="Helical" evidence="2">
    <location>
        <begin position="265"/>
        <end position="283"/>
    </location>
</feature>
<dbReference type="PANTHER" id="PTHR45947">
    <property type="entry name" value="SULFOQUINOVOSYL TRANSFERASE SQD2"/>
    <property type="match status" value="1"/>
</dbReference>
<dbReference type="Pfam" id="PF13439">
    <property type="entry name" value="Glyco_transf_4"/>
    <property type="match status" value="1"/>
</dbReference>
<keyword evidence="2" id="KW-0812">Transmembrane</keyword>
<dbReference type="GO" id="GO:0016740">
    <property type="term" value="F:transferase activity"/>
    <property type="evidence" value="ECO:0007669"/>
    <property type="project" value="UniProtKB-KW"/>
</dbReference>
<evidence type="ECO:0000256" key="2">
    <source>
        <dbReference type="SAM" id="Phobius"/>
    </source>
</evidence>
<evidence type="ECO:0000256" key="1">
    <source>
        <dbReference type="ARBA" id="ARBA00022676"/>
    </source>
</evidence>
<organism evidence="5 6">
    <name type="scientific">Cucumis melo</name>
    <name type="common">Muskmelon</name>
    <dbReference type="NCBI Taxonomy" id="3656"/>
    <lineage>
        <taxon>Eukaryota</taxon>
        <taxon>Viridiplantae</taxon>
        <taxon>Streptophyta</taxon>
        <taxon>Embryophyta</taxon>
        <taxon>Tracheophyta</taxon>
        <taxon>Spermatophyta</taxon>
        <taxon>Magnoliopsida</taxon>
        <taxon>eudicotyledons</taxon>
        <taxon>Gunneridae</taxon>
        <taxon>Pentapetalae</taxon>
        <taxon>rosids</taxon>
        <taxon>fabids</taxon>
        <taxon>Cucurbitales</taxon>
        <taxon>Cucurbitaceae</taxon>
        <taxon>Benincaseae</taxon>
        <taxon>Cucumis</taxon>
    </lineage>
</organism>
<feature type="transmembrane region" description="Helical" evidence="2">
    <location>
        <begin position="195"/>
        <end position="215"/>
    </location>
</feature>
<accession>A0ABM3KQX9</accession>
<keyword evidence="5" id="KW-1185">Reference proteome</keyword>
<keyword evidence="1" id="KW-0328">Glycosyltransferase</keyword>
<dbReference type="InterPro" id="IPR028098">
    <property type="entry name" value="Glyco_trans_4-like_N"/>
</dbReference>
<keyword evidence="6" id="KW-0808">Transferase</keyword>